<dbReference type="InterPro" id="IPR005552">
    <property type="entry name" value="Scramblase"/>
</dbReference>
<dbReference type="OrthoDB" id="191150at2759"/>
<keyword evidence="2" id="KW-0812">Transmembrane</keyword>
<comment type="cofactor">
    <cofactor evidence="2">
        <name>Ca(2+)</name>
        <dbReference type="ChEBI" id="CHEBI:29108"/>
    </cofactor>
</comment>
<dbReference type="GO" id="GO:0017128">
    <property type="term" value="F:phospholipid scramblase activity"/>
    <property type="evidence" value="ECO:0007669"/>
    <property type="project" value="InterPro"/>
</dbReference>
<organism evidence="3 4">
    <name type="scientific">Brachionus plicatilis</name>
    <name type="common">Marine rotifer</name>
    <name type="synonym">Brachionus muelleri</name>
    <dbReference type="NCBI Taxonomy" id="10195"/>
    <lineage>
        <taxon>Eukaryota</taxon>
        <taxon>Metazoa</taxon>
        <taxon>Spiralia</taxon>
        <taxon>Gnathifera</taxon>
        <taxon>Rotifera</taxon>
        <taxon>Eurotatoria</taxon>
        <taxon>Monogononta</taxon>
        <taxon>Pseudotrocha</taxon>
        <taxon>Ploima</taxon>
        <taxon>Brachionidae</taxon>
        <taxon>Brachionus</taxon>
    </lineage>
</organism>
<gene>
    <name evidence="3" type="ORF">BpHYR1_029502</name>
</gene>
<dbReference type="AlphaFoldDB" id="A0A3M7RPA5"/>
<feature type="transmembrane region" description="Helical" evidence="2">
    <location>
        <begin position="250"/>
        <end position="272"/>
    </location>
</feature>
<reference evidence="3 4" key="1">
    <citation type="journal article" date="2018" name="Sci. Rep.">
        <title>Genomic signatures of local adaptation to the degree of environmental predictability in rotifers.</title>
        <authorList>
            <person name="Franch-Gras L."/>
            <person name="Hahn C."/>
            <person name="Garcia-Roger E.M."/>
            <person name="Carmona M.J."/>
            <person name="Serra M."/>
            <person name="Gomez A."/>
        </authorList>
    </citation>
    <scope>NUCLEOTIDE SEQUENCE [LARGE SCALE GENOMIC DNA]</scope>
    <source>
        <strain evidence="3">HYR1</strain>
    </source>
</reference>
<keyword evidence="4" id="KW-1185">Reference proteome</keyword>
<name>A0A3M7RPA5_BRAPC</name>
<protein>
    <recommendedName>
        <fullName evidence="2">Phospholipid scramblase</fullName>
    </recommendedName>
</protein>
<dbReference type="PANTHER" id="PTHR23248">
    <property type="entry name" value="PHOSPHOLIPID SCRAMBLASE-RELATED"/>
    <property type="match status" value="1"/>
</dbReference>
<keyword evidence="2" id="KW-1133">Transmembrane helix</keyword>
<comment type="similarity">
    <text evidence="1 2">Belongs to the phospholipid scramblase family.</text>
</comment>
<comment type="function">
    <text evidence="2">May mediate accelerated ATP-independent bidirectional transbilayer migration of phospholipids upon binding calcium ions that results in a loss of phospholipid asymmetry in the plasma membrane.</text>
</comment>
<dbReference type="GO" id="GO:0005886">
    <property type="term" value="C:plasma membrane"/>
    <property type="evidence" value="ECO:0007669"/>
    <property type="project" value="TreeGrafter"/>
</dbReference>
<keyword evidence="2" id="KW-0472">Membrane</keyword>
<dbReference type="PANTHER" id="PTHR23248:SF9">
    <property type="entry name" value="PHOSPHOLIPID SCRAMBLASE"/>
    <property type="match status" value="1"/>
</dbReference>
<accession>A0A3M7RPA5</accession>
<keyword evidence="2" id="KW-0564">Palmitate</keyword>
<evidence type="ECO:0000313" key="3">
    <source>
        <dbReference type="EMBL" id="RNA25374.1"/>
    </source>
</evidence>
<dbReference type="EMBL" id="REGN01002934">
    <property type="protein sequence ID" value="RNA25374.1"/>
    <property type="molecule type" value="Genomic_DNA"/>
</dbReference>
<evidence type="ECO:0000256" key="1">
    <source>
        <dbReference type="ARBA" id="ARBA00005350"/>
    </source>
</evidence>
<proteinExistence type="inferred from homology"/>
<comment type="caution">
    <text evidence="3">The sequence shown here is derived from an EMBL/GenBank/DDBJ whole genome shotgun (WGS) entry which is preliminary data.</text>
</comment>
<keyword evidence="2" id="KW-0449">Lipoprotein</keyword>
<evidence type="ECO:0000256" key="2">
    <source>
        <dbReference type="RuleBase" id="RU363116"/>
    </source>
</evidence>
<dbReference type="Proteomes" id="UP000276133">
    <property type="component" value="Unassembled WGS sequence"/>
</dbReference>
<keyword evidence="2" id="KW-0106">Calcium</keyword>
<evidence type="ECO:0000313" key="4">
    <source>
        <dbReference type="Proteomes" id="UP000276133"/>
    </source>
</evidence>
<dbReference type="Pfam" id="PF03803">
    <property type="entry name" value="Scramblase"/>
    <property type="match status" value="1"/>
</dbReference>
<sequence length="411" mass="47999">MQRDIIEYHLKPCIPIIADWTHYYYLTWQFSEPYKKFSAWEKGSAKAKRYIIKNSNGQLMFYAVQEASGNRSFSSKHMVINIIDNLNRIVMKIDQEIKCCNVLWLSNWFKSCSNRVLIEAPVGKSLGFVEQKSSLTRPYFNVFDENNRILSRVEGPCCLVNVDFNLNFQEMICPLENYFTIMPPDRNLNIGRISKQFASTVADVNTKTIDHRFGTTMPVDMSINVKSNILGFIFSLSDIRTRETILTLKIYYINYLFPVTFFNSKIFLNLFLINSKKKFERLEVDLDQCHVKFGLMDLLKCFLLTVFQTFLNEKNFHFTGLNSIRIITRNPWFRRLQGSEFILGLCTVAKALAIILISTEKLDQFLSLIQFILNSLVKIEKFLFNLQSNWFRLGNNNGVDDRFDACKITKV</sequence>